<dbReference type="AlphaFoldDB" id="A0A1E4SMN2"/>
<dbReference type="OrthoDB" id="420195at2759"/>
<dbReference type="Proteomes" id="UP000094285">
    <property type="component" value="Unassembled WGS sequence"/>
</dbReference>
<sequence>MSDSPHPRQASPGPFQDDSLINNILPSYQMYQSTVSKKLTPEEENFTVDPPMYEMTPVSSAATTPFVTLLSIQSPVGTPGDATPAIDHFPFNDETFNEQSADLWENTILANVHKLPNLAKSDNAIAQGLDVGIHVTQEVCQKGVKPVLIDPSNLEFAQRDYIHGYVTIVNRTPHPVTFDMVYVVFEGTMVVLENKRGLIDTDKQSQVFKFLNMLDLFASWSYANIDRLVTDNGDPHDWCHGETDPYDNAALSLDLKRTFHPNVTYKRYFTFRVPEKLLDDSCEAHNLTRHTEVPPSLGVPRNMVSPSMLLANRDAQIRDLSFIDTSISYSVEARVIGRALEYNYKTSHDQYVIAQEAICPIRVIPKQSPEVYYNSSELLHGTTTFYKAFVDAVLEKIEFGRTLLKVPVSQREEIALSPVSSRDSGSNNKLRHLYDVAGTTINSSLQSKKQFSDDSYQCLIPFKKKSLTGGTKILGIVSLSTPKTQYHSLYVPPIKFRTGAVPPVSTFELNIPLELSYFIEGAASRATLPEIKSITPELTVLTIRSKKHYIPIEFNHEMCFRDQELDWKKKDLDNFDSIIIKQFKDYLAEITSQIQTVGNDLIKFESQLFKDVKALASLQTKYINLSVLENDVKFYARSENNSGLHNSIKTIPWELEHQENSVHTLYSKKFELKLNLNDCHLKGHENRTNKGFDHFTLVPDFQNCLMARMYYVKITAKLSSGDSLVVNVPLTIES</sequence>
<proteinExistence type="predicted"/>
<keyword evidence="4" id="KW-1185">Reference proteome</keyword>
<dbReference type="STRING" id="984487.A0A1E4SMN2"/>
<dbReference type="InterPro" id="IPR022794">
    <property type="entry name" value="Bul1_C"/>
</dbReference>
<feature type="domain" description="Bul1 C-terminal" evidence="2">
    <location>
        <begin position="510"/>
        <end position="733"/>
    </location>
</feature>
<evidence type="ECO:0000313" key="3">
    <source>
        <dbReference type="EMBL" id="ODV80789.1"/>
    </source>
</evidence>
<evidence type="ECO:0000313" key="4">
    <source>
        <dbReference type="Proteomes" id="UP000094285"/>
    </source>
</evidence>
<dbReference type="Pfam" id="PF04425">
    <property type="entry name" value="Bul1_N"/>
    <property type="match status" value="1"/>
</dbReference>
<reference evidence="4" key="1">
    <citation type="submission" date="2016-05" db="EMBL/GenBank/DDBJ databases">
        <title>Comparative genomics of biotechnologically important yeasts.</title>
        <authorList>
            <consortium name="DOE Joint Genome Institute"/>
            <person name="Riley R."/>
            <person name="Haridas S."/>
            <person name="Wolfe K.H."/>
            <person name="Lopes M.R."/>
            <person name="Hittinger C.T."/>
            <person name="Goker M."/>
            <person name="Salamov A."/>
            <person name="Wisecaver J."/>
            <person name="Long T.M."/>
            <person name="Aerts A.L."/>
            <person name="Barry K."/>
            <person name="Choi C."/>
            <person name="Clum A."/>
            <person name="Coughlan A.Y."/>
            <person name="Deshpande S."/>
            <person name="Douglass A.P."/>
            <person name="Hanson S.J."/>
            <person name="Klenk H.-P."/>
            <person name="Labutti K."/>
            <person name="Lapidus A."/>
            <person name="Lindquist E."/>
            <person name="Lipzen A."/>
            <person name="Meier-Kolthoff J.P."/>
            <person name="Ohm R.A."/>
            <person name="Otillar R.P."/>
            <person name="Pangilinan J."/>
            <person name="Peng Y."/>
            <person name="Rokas A."/>
            <person name="Rosa C.A."/>
            <person name="Scheuner C."/>
            <person name="Sibirny A.A."/>
            <person name="Slot J.C."/>
            <person name="Stielow J.B."/>
            <person name="Sun H."/>
            <person name="Kurtzman C.P."/>
            <person name="Blackwell M."/>
            <person name="Grigoriev I.V."/>
            <person name="Jeffries T.W."/>
        </authorList>
    </citation>
    <scope>NUCLEOTIDE SEQUENCE [LARGE SCALE GENOMIC DNA]</scope>
    <source>
        <strain evidence="4">NRRL Y-17324</strain>
    </source>
</reference>
<gene>
    <name evidence="3" type="ORF">CANTADRAFT_4790</name>
</gene>
<evidence type="ECO:0000259" key="1">
    <source>
        <dbReference type="Pfam" id="PF04425"/>
    </source>
</evidence>
<feature type="domain" description="Bul1 N-terminal" evidence="1">
    <location>
        <begin position="17"/>
        <end position="413"/>
    </location>
</feature>
<dbReference type="PANTHER" id="PTHR31904:SF1">
    <property type="entry name" value="BYPASS OF STOP CODON PROTEIN 5-RELATED"/>
    <property type="match status" value="1"/>
</dbReference>
<dbReference type="EMBL" id="KV453910">
    <property type="protein sequence ID" value="ODV80789.1"/>
    <property type="molecule type" value="Genomic_DNA"/>
</dbReference>
<accession>A0A1E4SMN2</accession>
<evidence type="ECO:0000259" key="2">
    <source>
        <dbReference type="Pfam" id="PF04426"/>
    </source>
</evidence>
<organism evidence="3 4">
    <name type="scientific">Suhomyces tanzawaensis NRRL Y-17324</name>
    <dbReference type="NCBI Taxonomy" id="984487"/>
    <lineage>
        <taxon>Eukaryota</taxon>
        <taxon>Fungi</taxon>
        <taxon>Dikarya</taxon>
        <taxon>Ascomycota</taxon>
        <taxon>Saccharomycotina</taxon>
        <taxon>Pichiomycetes</taxon>
        <taxon>Debaryomycetaceae</taxon>
        <taxon>Suhomyces</taxon>
    </lineage>
</organism>
<name>A0A1E4SMN2_9ASCO</name>
<dbReference type="InterPro" id="IPR039634">
    <property type="entry name" value="Bul1-like"/>
</dbReference>
<dbReference type="GeneID" id="30983656"/>
<dbReference type="Pfam" id="PF04426">
    <property type="entry name" value="Bul1_C"/>
    <property type="match status" value="1"/>
</dbReference>
<dbReference type="InterPro" id="IPR007519">
    <property type="entry name" value="Bul1_N"/>
</dbReference>
<dbReference type="RefSeq" id="XP_020065911.1">
    <property type="nucleotide sequence ID" value="XM_020209520.1"/>
</dbReference>
<dbReference type="PANTHER" id="PTHR31904">
    <property type="entry name" value="BYPASS OF STOP CODON PROTEIN 5-RELATED"/>
    <property type="match status" value="1"/>
</dbReference>
<protein>
    <submittedName>
        <fullName evidence="3">BUL1-like protein</fullName>
    </submittedName>
</protein>